<dbReference type="EC" id="1.3.8.11" evidence="6"/>
<evidence type="ECO:0000256" key="5">
    <source>
        <dbReference type="ARBA" id="ARBA00023002"/>
    </source>
</evidence>
<dbReference type="PANTHER" id="PTHR43831">
    <property type="entry name" value="ISOBUTYRYL-COA DEHYDROGENASE"/>
    <property type="match status" value="1"/>
</dbReference>
<protein>
    <recommendedName>
        <fullName evidence="7">Cyclohexane-1-carbonyl-CoA dehydrogenase</fullName>
        <ecNumber evidence="6">1.3.8.11</ecNumber>
    </recommendedName>
</protein>
<feature type="domain" description="Acyl-CoA dehydrogenase/oxidase C-terminal" evidence="9">
    <location>
        <begin position="239"/>
        <end position="389"/>
    </location>
</feature>
<dbReference type="Pfam" id="PF02771">
    <property type="entry name" value="Acyl-CoA_dh_N"/>
    <property type="match status" value="1"/>
</dbReference>
<dbReference type="Gene3D" id="1.20.140.10">
    <property type="entry name" value="Butyryl-CoA Dehydrogenase, subunit A, domain 3"/>
    <property type="match status" value="1"/>
</dbReference>
<keyword evidence="4 8" id="KW-0274">FAD</keyword>
<evidence type="ECO:0000259" key="9">
    <source>
        <dbReference type="Pfam" id="PF00441"/>
    </source>
</evidence>
<dbReference type="InterPro" id="IPR013786">
    <property type="entry name" value="AcylCoA_DH/ox_N"/>
</dbReference>
<dbReference type="InterPro" id="IPR009075">
    <property type="entry name" value="AcylCo_DH/oxidase_C"/>
</dbReference>
<evidence type="ECO:0000313" key="12">
    <source>
        <dbReference type="EMBL" id="RNF84435.1"/>
    </source>
</evidence>
<proteinExistence type="inferred from homology"/>
<evidence type="ECO:0000256" key="2">
    <source>
        <dbReference type="ARBA" id="ARBA00009347"/>
    </source>
</evidence>
<dbReference type="EMBL" id="RIBS01000003">
    <property type="protein sequence ID" value="RNF84435.1"/>
    <property type="molecule type" value="Genomic_DNA"/>
</dbReference>
<accession>A0A3M8SUQ8</accession>
<dbReference type="InterPro" id="IPR006091">
    <property type="entry name" value="Acyl-CoA_Oxase/DH_mid-dom"/>
</dbReference>
<sequence length="396" mass="42445">MAAVMDIHVTTDPLPGLSEDQLAFRDAARDFALAELAPHAARWDADGEFPREAIAKAGELGFCGLYTDESAGGSGLARLDAAIVFEELAALDPSTAAFISIHNMATWMLTAHARPALLAAWGPSLASGQKLASYCLTEPGAGSDAASLRTRAQRDGDHYVINGSKAFISGAGVTDMLVVMARTGDDGARGISAFAVPADAPGIAYGRKEEKLGWNSQPTRGIAFEDVRVPAGHLLGDEGDGFRIAMKGLDGGRINIAACSLGAAQGALDAARRYMGERRQFGRKLAQFQALQFKLADMATQLVAARQMVHTAARKLDARTADASVWCAMAKRFATDAGFTICNEALQIHGGYGYIREYPIERLLRDCRVHQILEGTNEIMRVIIARHLLNTEEELR</sequence>
<dbReference type="PROSITE" id="PS00073">
    <property type="entry name" value="ACYL_COA_DH_2"/>
    <property type="match status" value="1"/>
</dbReference>
<dbReference type="InterPro" id="IPR052547">
    <property type="entry name" value="Mito_Isobutyryl-CoADH"/>
</dbReference>
<dbReference type="AlphaFoldDB" id="A0A3M8SUQ8"/>
<evidence type="ECO:0000259" key="11">
    <source>
        <dbReference type="Pfam" id="PF02771"/>
    </source>
</evidence>
<dbReference type="SUPFAM" id="SSF47203">
    <property type="entry name" value="Acyl-CoA dehydrogenase C-terminal domain-like"/>
    <property type="match status" value="1"/>
</dbReference>
<name>A0A3M8SUQ8_9GAMM</name>
<keyword evidence="3 8" id="KW-0285">Flavoprotein</keyword>
<comment type="caution">
    <text evidence="12">The sequence shown here is derived from an EMBL/GenBank/DDBJ whole genome shotgun (WGS) entry which is preliminary data.</text>
</comment>
<evidence type="ECO:0000313" key="13">
    <source>
        <dbReference type="Proteomes" id="UP000267049"/>
    </source>
</evidence>
<dbReference type="PANTHER" id="PTHR43831:SF1">
    <property type="entry name" value="ISOBUTYRYL-COA DEHYDROGENASE, MITOCHONDRIAL"/>
    <property type="match status" value="1"/>
</dbReference>
<comment type="cofactor">
    <cofactor evidence="1 8">
        <name>FAD</name>
        <dbReference type="ChEBI" id="CHEBI:57692"/>
    </cofactor>
</comment>
<dbReference type="InterPro" id="IPR006089">
    <property type="entry name" value="Acyl-CoA_DH_CS"/>
</dbReference>
<evidence type="ECO:0000256" key="8">
    <source>
        <dbReference type="RuleBase" id="RU362125"/>
    </source>
</evidence>
<dbReference type="PROSITE" id="PS00072">
    <property type="entry name" value="ACYL_COA_DH_1"/>
    <property type="match status" value="1"/>
</dbReference>
<evidence type="ECO:0000256" key="6">
    <source>
        <dbReference type="ARBA" id="ARBA00066361"/>
    </source>
</evidence>
<feature type="domain" description="Acyl-CoA dehydrogenase/oxidase N-terminal" evidence="11">
    <location>
        <begin position="18"/>
        <end position="129"/>
    </location>
</feature>
<dbReference type="OrthoDB" id="9770681at2"/>
<dbReference type="InterPro" id="IPR036250">
    <property type="entry name" value="AcylCo_DH-like_C"/>
</dbReference>
<evidence type="ECO:0000256" key="3">
    <source>
        <dbReference type="ARBA" id="ARBA00022630"/>
    </source>
</evidence>
<keyword evidence="13" id="KW-1185">Reference proteome</keyword>
<dbReference type="GO" id="GO:0050660">
    <property type="term" value="F:flavin adenine dinucleotide binding"/>
    <property type="evidence" value="ECO:0007669"/>
    <property type="project" value="InterPro"/>
</dbReference>
<evidence type="ECO:0000256" key="7">
    <source>
        <dbReference type="ARBA" id="ARBA00067292"/>
    </source>
</evidence>
<evidence type="ECO:0000256" key="1">
    <source>
        <dbReference type="ARBA" id="ARBA00001974"/>
    </source>
</evidence>
<feature type="domain" description="Acyl-CoA oxidase/dehydrogenase middle" evidence="10">
    <location>
        <begin position="134"/>
        <end position="227"/>
    </location>
</feature>
<keyword evidence="5 8" id="KW-0560">Oxidoreductase</keyword>
<dbReference type="Gene3D" id="2.40.110.10">
    <property type="entry name" value="Butyryl-CoA Dehydrogenase, subunit A, domain 2"/>
    <property type="match status" value="1"/>
</dbReference>
<dbReference type="Proteomes" id="UP000267049">
    <property type="component" value="Unassembled WGS sequence"/>
</dbReference>
<dbReference type="FunFam" id="2.40.110.10:FF:000009">
    <property type="entry name" value="Acyl-CoA dehydrogenase"/>
    <property type="match status" value="1"/>
</dbReference>
<dbReference type="GO" id="GO:0003995">
    <property type="term" value="F:acyl-CoA dehydrogenase activity"/>
    <property type="evidence" value="ECO:0007669"/>
    <property type="project" value="InterPro"/>
</dbReference>
<dbReference type="InterPro" id="IPR009100">
    <property type="entry name" value="AcylCoA_DH/oxidase_NM_dom_sf"/>
</dbReference>
<dbReference type="Pfam" id="PF02770">
    <property type="entry name" value="Acyl-CoA_dh_M"/>
    <property type="match status" value="1"/>
</dbReference>
<dbReference type="PIRSF" id="PIRSF016578">
    <property type="entry name" value="HsaA"/>
    <property type="match status" value="1"/>
</dbReference>
<comment type="similarity">
    <text evidence="2 8">Belongs to the acyl-CoA dehydrogenase family.</text>
</comment>
<dbReference type="SUPFAM" id="SSF56645">
    <property type="entry name" value="Acyl-CoA dehydrogenase NM domain-like"/>
    <property type="match status" value="1"/>
</dbReference>
<evidence type="ECO:0000256" key="4">
    <source>
        <dbReference type="ARBA" id="ARBA00022827"/>
    </source>
</evidence>
<dbReference type="InterPro" id="IPR046373">
    <property type="entry name" value="Acyl-CoA_Oxase/DH_mid-dom_sf"/>
</dbReference>
<dbReference type="InterPro" id="IPR037069">
    <property type="entry name" value="AcylCoA_DH/ox_N_sf"/>
</dbReference>
<evidence type="ECO:0000259" key="10">
    <source>
        <dbReference type="Pfam" id="PF02770"/>
    </source>
</evidence>
<organism evidence="12 13">
    <name type="scientific">Montanilutibacter psychrotolerans</name>
    <dbReference type="NCBI Taxonomy" id="1327343"/>
    <lineage>
        <taxon>Bacteria</taxon>
        <taxon>Pseudomonadati</taxon>
        <taxon>Pseudomonadota</taxon>
        <taxon>Gammaproteobacteria</taxon>
        <taxon>Lysobacterales</taxon>
        <taxon>Lysobacteraceae</taxon>
        <taxon>Montanilutibacter</taxon>
    </lineage>
</organism>
<dbReference type="FunFam" id="1.20.140.10:FF:000001">
    <property type="entry name" value="Acyl-CoA dehydrogenase"/>
    <property type="match status" value="1"/>
</dbReference>
<dbReference type="Gene3D" id="1.10.540.10">
    <property type="entry name" value="Acyl-CoA dehydrogenase/oxidase, N-terminal domain"/>
    <property type="match status" value="1"/>
</dbReference>
<gene>
    <name evidence="12" type="ORF">EER27_08660</name>
</gene>
<dbReference type="Pfam" id="PF00441">
    <property type="entry name" value="Acyl-CoA_dh_1"/>
    <property type="match status" value="1"/>
</dbReference>
<reference evidence="12 13" key="1">
    <citation type="submission" date="2018-11" db="EMBL/GenBank/DDBJ databases">
        <title>Lysobacter cryohumiis sp. nov., isolated from soil in the Tianshan Mountains, Xinjiang, China.</title>
        <authorList>
            <person name="Luo Y."/>
            <person name="Sheng H."/>
        </authorList>
    </citation>
    <scope>NUCLEOTIDE SEQUENCE [LARGE SCALE GENOMIC DNA]</scope>
    <source>
        <strain evidence="12 13">ZS60</strain>
    </source>
</reference>